<dbReference type="EMBL" id="VUMN01000022">
    <property type="protein sequence ID" value="MSS59084.1"/>
    <property type="molecule type" value="Genomic_DNA"/>
</dbReference>
<dbReference type="RefSeq" id="WP_154505193.1">
    <property type="nucleotide sequence ID" value="NZ_VUMN01000022.1"/>
</dbReference>
<accession>A0A7X2NT53</accession>
<protein>
    <submittedName>
        <fullName evidence="1">Uncharacterized protein</fullName>
    </submittedName>
</protein>
<keyword evidence="2" id="KW-1185">Reference proteome</keyword>
<gene>
    <name evidence="1" type="ORF">FYJ51_09245</name>
</gene>
<reference evidence="1 2" key="1">
    <citation type="submission" date="2019-08" db="EMBL/GenBank/DDBJ databases">
        <title>In-depth cultivation of the pig gut microbiome towards novel bacterial diversity and tailored functional studies.</title>
        <authorList>
            <person name="Wylensek D."/>
            <person name="Hitch T.C.A."/>
            <person name="Clavel T."/>
        </authorList>
    </citation>
    <scope>NUCLEOTIDE SEQUENCE [LARGE SCALE GENOMIC DNA]</scope>
    <source>
        <strain evidence="1 2">Oil+RF-744-GAM-WT-6</strain>
    </source>
</reference>
<dbReference type="AlphaFoldDB" id="A0A7X2NT53"/>
<comment type="caution">
    <text evidence="1">The sequence shown here is derived from an EMBL/GenBank/DDBJ whole genome shotgun (WGS) entry which is preliminary data.</text>
</comment>
<evidence type="ECO:0000313" key="2">
    <source>
        <dbReference type="Proteomes" id="UP000461880"/>
    </source>
</evidence>
<sequence length="160" mass="18599">MKKSSRNLLIVLLILLLGLAIAYLKLSNAVVNVRYSDTGGTYFYSDGTTEEAPNIYVYKQFDNYFAAYTGKQITHFESGTLDDHSRYITIQTTKWNLLFGRNIYKSIPITNTYTEVPMIKHIYYYNGDMIPEKLRTASPTRYQKDMVLLEMFQDTNLQNE</sequence>
<dbReference type="Proteomes" id="UP000461880">
    <property type="component" value="Unassembled WGS sequence"/>
</dbReference>
<name>A0A7X2NT53_9FIRM</name>
<evidence type="ECO:0000313" key="1">
    <source>
        <dbReference type="EMBL" id="MSS59084.1"/>
    </source>
</evidence>
<organism evidence="1 2">
    <name type="scientific">Stecheria intestinalis</name>
    <dbReference type="NCBI Taxonomy" id="2606630"/>
    <lineage>
        <taxon>Bacteria</taxon>
        <taxon>Bacillati</taxon>
        <taxon>Bacillota</taxon>
        <taxon>Erysipelotrichia</taxon>
        <taxon>Erysipelotrichales</taxon>
        <taxon>Erysipelotrichaceae</taxon>
        <taxon>Stecheria</taxon>
    </lineage>
</organism>
<proteinExistence type="predicted"/>